<sequence length="123" mass="14412">MELKSFKAFNHDGQIKVMSESSTQENPDALNDGCCTHKEQNLRDFLAKHSGKLRNIRNIILFLLYIAYFSYAMYFRFGDEGSWRLLVCTSLGVLHLSMKLLRRRKRVAENLARGRRRKLAVRM</sequence>
<accession>A0AAE0SBA2</accession>
<reference evidence="2" key="2">
    <citation type="journal article" date="2021" name="Genome Biol. Evol.">
        <title>Developing a high-quality reference genome for a parasitic bivalve with doubly uniparental inheritance (Bivalvia: Unionida).</title>
        <authorList>
            <person name="Smith C.H."/>
        </authorList>
    </citation>
    <scope>NUCLEOTIDE SEQUENCE</scope>
    <source>
        <strain evidence="2">CHS0354</strain>
        <tissue evidence="2">Mantle</tissue>
    </source>
</reference>
<keyword evidence="1" id="KW-1133">Transmembrane helix</keyword>
<reference evidence="2" key="1">
    <citation type="journal article" date="2021" name="Genome Biol. Evol.">
        <title>A High-Quality Reference Genome for a Parasitic Bivalve with Doubly Uniparental Inheritance (Bivalvia: Unionida).</title>
        <authorList>
            <person name="Smith C.H."/>
        </authorList>
    </citation>
    <scope>NUCLEOTIDE SEQUENCE</scope>
    <source>
        <strain evidence="2">CHS0354</strain>
    </source>
</reference>
<keyword evidence="3" id="KW-1185">Reference proteome</keyword>
<reference evidence="2" key="3">
    <citation type="submission" date="2023-05" db="EMBL/GenBank/DDBJ databases">
        <authorList>
            <person name="Smith C.H."/>
        </authorList>
    </citation>
    <scope>NUCLEOTIDE SEQUENCE</scope>
    <source>
        <strain evidence="2">CHS0354</strain>
        <tissue evidence="2">Mantle</tissue>
    </source>
</reference>
<feature type="transmembrane region" description="Helical" evidence="1">
    <location>
        <begin position="83"/>
        <end position="101"/>
    </location>
</feature>
<evidence type="ECO:0008006" key="4">
    <source>
        <dbReference type="Google" id="ProtNLM"/>
    </source>
</evidence>
<comment type="caution">
    <text evidence="2">The sequence shown here is derived from an EMBL/GenBank/DDBJ whole genome shotgun (WGS) entry which is preliminary data.</text>
</comment>
<name>A0AAE0SBA2_9BIVA</name>
<evidence type="ECO:0000313" key="3">
    <source>
        <dbReference type="Proteomes" id="UP001195483"/>
    </source>
</evidence>
<keyword evidence="1" id="KW-0812">Transmembrane</keyword>
<protein>
    <recommendedName>
        <fullName evidence="4">Transmembrane protein</fullName>
    </recommendedName>
</protein>
<proteinExistence type="predicted"/>
<keyword evidence="1" id="KW-0472">Membrane</keyword>
<feature type="transmembrane region" description="Helical" evidence="1">
    <location>
        <begin position="58"/>
        <end position="77"/>
    </location>
</feature>
<organism evidence="2 3">
    <name type="scientific">Potamilus streckersoni</name>
    <dbReference type="NCBI Taxonomy" id="2493646"/>
    <lineage>
        <taxon>Eukaryota</taxon>
        <taxon>Metazoa</taxon>
        <taxon>Spiralia</taxon>
        <taxon>Lophotrochozoa</taxon>
        <taxon>Mollusca</taxon>
        <taxon>Bivalvia</taxon>
        <taxon>Autobranchia</taxon>
        <taxon>Heteroconchia</taxon>
        <taxon>Palaeoheterodonta</taxon>
        <taxon>Unionida</taxon>
        <taxon>Unionoidea</taxon>
        <taxon>Unionidae</taxon>
        <taxon>Ambleminae</taxon>
        <taxon>Lampsilini</taxon>
        <taxon>Potamilus</taxon>
    </lineage>
</organism>
<dbReference type="Proteomes" id="UP001195483">
    <property type="component" value="Unassembled WGS sequence"/>
</dbReference>
<dbReference type="EMBL" id="JAEAOA010001553">
    <property type="protein sequence ID" value="KAK3588711.1"/>
    <property type="molecule type" value="Genomic_DNA"/>
</dbReference>
<gene>
    <name evidence="2" type="ORF">CHS0354_026030</name>
</gene>
<evidence type="ECO:0000256" key="1">
    <source>
        <dbReference type="SAM" id="Phobius"/>
    </source>
</evidence>
<evidence type="ECO:0000313" key="2">
    <source>
        <dbReference type="EMBL" id="KAK3588711.1"/>
    </source>
</evidence>
<dbReference type="AlphaFoldDB" id="A0AAE0SBA2"/>